<dbReference type="AlphaFoldDB" id="A0A485LVI2"/>
<reference evidence="2" key="1">
    <citation type="submission" date="2019-03" db="EMBL/GenBank/DDBJ databases">
        <authorList>
            <person name="Hao L."/>
        </authorList>
    </citation>
    <scope>NUCLEOTIDE SEQUENCE</scope>
</reference>
<proteinExistence type="predicted"/>
<organism evidence="2">
    <name type="scientific">anaerobic digester metagenome</name>
    <dbReference type="NCBI Taxonomy" id="1263854"/>
    <lineage>
        <taxon>unclassified sequences</taxon>
        <taxon>metagenomes</taxon>
        <taxon>ecological metagenomes</taxon>
    </lineage>
</organism>
<sequence length="56" mass="6054">MINVKSRLHGEGVSGGKAPEERLACPEPGKHPQCLATILALRVPLPFKFCIMNNSP</sequence>
<gene>
    <name evidence="2" type="ORF">SCFA_1160002</name>
</gene>
<protein>
    <submittedName>
        <fullName evidence="2">Uncharacterized protein</fullName>
    </submittedName>
</protein>
<name>A0A485LVI2_9ZZZZ</name>
<dbReference type="EMBL" id="CAADRM010000020">
    <property type="protein sequence ID" value="VFU11829.1"/>
    <property type="molecule type" value="Genomic_DNA"/>
</dbReference>
<accession>A0A485LVI2</accession>
<feature type="region of interest" description="Disordered" evidence="1">
    <location>
        <begin position="1"/>
        <end position="24"/>
    </location>
</feature>
<evidence type="ECO:0000256" key="1">
    <source>
        <dbReference type="SAM" id="MobiDB-lite"/>
    </source>
</evidence>
<evidence type="ECO:0000313" key="2">
    <source>
        <dbReference type="EMBL" id="VFU11829.1"/>
    </source>
</evidence>